<evidence type="ECO:0000256" key="11">
    <source>
        <dbReference type="ARBA" id="ARBA00023172"/>
    </source>
</evidence>
<dbReference type="STRING" id="5627.A0A1C7LMZ5"/>
<dbReference type="GO" id="GO:0015074">
    <property type="term" value="P:DNA integration"/>
    <property type="evidence" value="ECO:0007669"/>
    <property type="project" value="UniProtKB-KW"/>
</dbReference>
<keyword evidence="9" id="KW-0239">DNA-directed DNA polymerase</keyword>
<evidence type="ECO:0000256" key="6">
    <source>
        <dbReference type="ARBA" id="ARBA00022884"/>
    </source>
</evidence>
<accession>A0A1C7LMZ5</accession>
<feature type="region of interest" description="Disordered" evidence="12">
    <location>
        <begin position="70"/>
        <end position="160"/>
    </location>
</feature>
<evidence type="ECO:0000259" key="13">
    <source>
        <dbReference type="PROSITE" id="PS50994"/>
    </source>
</evidence>
<keyword evidence="7" id="KW-0229">DNA integration</keyword>
<dbReference type="InterPro" id="IPR016197">
    <property type="entry name" value="Chromo-like_dom_sf"/>
</dbReference>
<dbReference type="OrthoDB" id="3249394at2759"/>
<sequence length="948" mass="106230">MSKLDPDGGLRVLCILRHSVDLVAKDGYFWPCPGTNHVWCVTAFFAALEAQAISVPVLTGSEAKAIMPARRSTRLRTTLPDTSTGRPETSKEFAKRIKRVVLHGPRAERQEGGSPAETPQSVANDVANDSPESPSNAQKAVPAPDDARHMEPEGGHPLPEDIQLSEAAASLSNQFLGCLSENTEGIDLPAVLRGSYNVDPFFSKILEAPKQFKNFWVEDGLVFLKEQHRKLLCVPNVVRDTRSIREIIISHGHSLLAHLGAYKTLGLLKDHVWWKSMASDVQKYCDTCKTCKRSKPSNQKPYGLLNPLSMPSAPWEAVGIDFVGPLPESKDRNGSYDSITVIIDLLTGMVHLVPSRTNHTAKQVAELVFAEVYKHHGLPRAIVSDRDVLFTSLFWTHLHKLLGVELRMSSAYHPESDGSTERANRTVTQMLRQCVGPSQKDWVAKLPAIEFAINSARSNSTGYAPFFLNTGRMPRTMIWDGADRNEYPGVRAYAQRVKAAIVAAHDSILASRVKQTRDANRRCRPAPFTKDDLVYISTKNISLPKGLARKLAPKFIGPYKIVRDFGNNSYRIDLPSNLRRRGIHDVFHASLLRIHEPNDDRLFPGRLDSQITELEDQDGEWAIDKLVAHRGSRNDAIFEVIWKSGDRTWIPYPAIAHLPVLKVYFEALGISEVFLGALGASRRTGRRTYKRTHLAGRRPHSSDPAPEEPVLHPLNSSIPGNILRFLANPIPLLRLAMIPQLPNNQLQLFARYDRAIRDNNRGYLQGAAPGGYDQFCTLWARDTECPYQFSRYAAGLIEPIGLHLPVEYLAPALEEPSHRVFTPEQLEVIDYVLWDSVQYRRFQRECRAKSKSEEQSKKRREPDAAPNQGVAGPSSKGKEREAAPKKAKMTAGEKYLTKQRERREKKKTDEKEKKADEKEQKADEEVPMAVDEDKAEGGSKKADDLEDL</sequence>
<feature type="compositionally biased region" description="Basic and acidic residues" evidence="12">
    <location>
        <begin position="895"/>
        <end position="924"/>
    </location>
</feature>
<dbReference type="InterPro" id="IPR056924">
    <property type="entry name" value="SH3_Tf2-1"/>
</dbReference>
<keyword evidence="9" id="KW-0808">Transferase</keyword>
<evidence type="ECO:0000256" key="9">
    <source>
        <dbReference type="ARBA" id="ARBA00022932"/>
    </source>
</evidence>
<evidence type="ECO:0000313" key="14">
    <source>
        <dbReference type="EMBL" id="OBZ66142.1"/>
    </source>
</evidence>
<feature type="region of interest" description="Disordered" evidence="12">
    <location>
        <begin position="845"/>
        <end position="948"/>
    </location>
</feature>
<organism evidence="14 15">
    <name type="scientific">Grifola frondosa</name>
    <name type="common">Maitake</name>
    <name type="synonym">Polyporus frondosus</name>
    <dbReference type="NCBI Taxonomy" id="5627"/>
    <lineage>
        <taxon>Eukaryota</taxon>
        <taxon>Fungi</taxon>
        <taxon>Dikarya</taxon>
        <taxon>Basidiomycota</taxon>
        <taxon>Agaricomycotina</taxon>
        <taxon>Agaricomycetes</taxon>
        <taxon>Polyporales</taxon>
        <taxon>Grifolaceae</taxon>
        <taxon>Grifola</taxon>
    </lineage>
</organism>
<reference evidence="14 15" key="1">
    <citation type="submission" date="2016-03" db="EMBL/GenBank/DDBJ databases">
        <title>Whole genome sequencing of Grifola frondosa 9006-11.</title>
        <authorList>
            <person name="Min B."/>
            <person name="Park H."/>
            <person name="Kim J.-G."/>
            <person name="Cho H."/>
            <person name="Oh Y.-L."/>
            <person name="Kong W.-S."/>
            <person name="Choi I.-G."/>
        </authorList>
    </citation>
    <scope>NUCLEOTIDE SEQUENCE [LARGE SCALE GENOMIC DNA]</scope>
    <source>
        <strain evidence="14 15">9006-11</strain>
    </source>
</reference>
<dbReference type="GO" id="GO:0003964">
    <property type="term" value="F:RNA-directed DNA polymerase activity"/>
    <property type="evidence" value="ECO:0007669"/>
    <property type="project" value="UniProtKB-KW"/>
</dbReference>
<dbReference type="Gene3D" id="3.30.420.10">
    <property type="entry name" value="Ribonuclease H-like superfamily/Ribonuclease H"/>
    <property type="match status" value="1"/>
</dbReference>
<evidence type="ECO:0000256" key="1">
    <source>
        <dbReference type="ARBA" id="ARBA00022670"/>
    </source>
</evidence>
<dbReference type="GO" id="GO:0003723">
    <property type="term" value="F:RNA binding"/>
    <property type="evidence" value="ECO:0007669"/>
    <property type="project" value="UniProtKB-KW"/>
</dbReference>
<keyword evidence="6" id="KW-0694">RNA-binding</keyword>
<feature type="compositionally biased region" description="Polar residues" evidence="12">
    <location>
        <begin position="75"/>
        <end position="87"/>
    </location>
</feature>
<dbReference type="FunFam" id="3.30.420.10:FF:000032">
    <property type="entry name" value="Retrovirus-related Pol polyprotein from transposon 297-like Protein"/>
    <property type="match status" value="1"/>
</dbReference>
<dbReference type="GO" id="GO:0003887">
    <property type="term" value="F:DNA-directed DNA polymerase activity"/>
    <property type="evidence" value="ECO:0007669"/>
    <property type="project" value="UniProtKB-KW"/>
</dbReference>
<dbReference type="InterPro" id="IPR001584">
    <property type="entry name" value="Integrase_cat-core"/>
</dbReference>
<dbReference type="SUPFAM" id="SSF53098">
    <property type="entry name" value="Ribonuclease H-like"/>
    <property type="match status" value="1"/>
</dbReference>
<dbReference type="Gene3D" id="1.10.340.70">
    <property type="match status" value="1"/>
</dbReference>
<dbReference type="GO" id="GO:0004190">
    <property type="term" value="F:aspartic-type endopeptidase activity"/>
    <property type="evidence" value="ECO:0007669"/>
    <property type="project" value="UniProtKB-KW"/>
</dbReference>
<keyword evidence="3" id="KW-0064">Aspartyl protease</keyword>
<evidence type="ECO:0000256" key="4">
    <source>
        <dbReference type="ARBA" id="ARBA00022801"/>
    </source>
</evidence>
<dbReference type="GO" id="GO:0005634">
    <property type="term" value="C:nucleus"/>
    <property type="evidence" value="ECO:0007669"/>
    <property type="project" value="UniProtKB-ARBA"/>
</dbReference>
<evidence type="ECO:0000256" key="2">
    <source>
        <dbReference type="ARBA" id="ARBA00022723"/>
    </source>
</evidence>
<keyword evidence="4" id="KW-0378">Hydrolase</keyword>
<dbReference type="AlphaFoldDB" id="A0A1C7LMZ5"/>
<evidence type="ECO:0000256" key="10">
    <source>
        <dbReference type="ARBA" id="ARBA00023125"/>
    </source>
</evidence>
<dbReference type="SUPFAM" id="SSF54160">
    <property type="entry name" value="Chromo domain-like"/>
    <property type="match status" value="1"/>
</dbReference>
<keyword evidence="11" id="KW-0233">DNA recombination</keyword>
<feature type="compositionally biased region" description="Basic and acidic residues" evidence="12">
    <location>
        <begin position="845"/>
        <end position="863"/>
    </location>
</feature>
<keyword evidence="10" id="KW-0238">DNA-binding</keyword>
<evidence type="ECO:0000256" key="3">
    <source>
        <dbReference type="ARBA" id="ARBA00022750"/>
    </source>
</evidence>
<dbReference type="Pfam" id="PF24626">
    <property type="entry name" value="SH3_Tf2-1"/>
    <property type="match status" value="1"/>
</dbReference>
<evidence type="ECO:0000256" key="8">
    <source>
        <dbReference type="ARBA" id="ARBA00022918"/>
    </source>
</evidence>
<evidence type="ECO:0000256" key="7">
    <source>
        <dbReference type="ARBA" id="ARBA00022908"/>
    </source>
</evidence>
<evidence type="ECO:0000256" key="5">
    <source>
        <dbReference type="ARBA" id="ARBA00022842"/>
    </source>
</evidence>
<evidence type="ECO:0000256" key="12">
    <source>
        <dbReference type="SAM" id="MobiDB-lite"/>
    </source>
</evidence>
<feature type="domain" description="Integrase catalytic" evidence="13">
    <location>
        <begin position="310"/>
        <end position="473"/>
    </location>
</feature>
<gene>
    <name evidence="14" type="primary">TY3B-I_1</name>
    <name evidence="14" type="ORF">A0H81_13710</name>
</gene>
<proteinExistence type="predicted"/>
<dbReference type="Proteomes" id="UP000092993">
    <property type="component" value="Unassembled WGS sequence"/>
</dbReference>
<dbReference type="GO" id="GO:0003677">
    <property type="term" value="F:DNA binding"/>
    <property type="evidence" value="ECO:0007669"/>
    <property type="project" value="UniProtKB-KW"/>
</dbReference>
<keyword evidence="5" id="KW-0460">Magnesium</keyword>
<dbReference type="PANTHER" id="PTHR37984">
    <property type="entry name" value="PROTEIN CBG26694"/>
    <property type="match status" value="1"/>
</dbReference>
<dbReference type="EMBL" id="LUGG01000032">
    <property type="protein sequence ID" value="OBZ66142.1"/>
    <property type="molecule type" value="Genomic_DNA"/>
</dbReference>
<dbReference type="GO" id="GO:0006508">
    <property type="term" value="P:proteolysis"/>
    <property type="evidence" value="ECO:0007669"/>
    <property type="project" value="UniProtKB-KW"/>
</dbReference>
<keyword evidence="1" id="KW-0645">Protease</keyword>
<keyword evidence="9" id="KW-0548">Nucleotidyltransferase</keyword>
<evidence type="ECO:0000313" key="15">
    <source>
        <dbReference type="Proteomes" id="UP000092993"/>
    </source>
</evidence>
<keyword evidence="2" id="KW-0479">Metal-binding</keyword>
<feature type="compositionally biased region" description="Basic and acidic residues" evidence="12">
    <location>
        <begin position="931"/>
        <end position="948"/>
    </location>
</feature>
<dbReference type="InterPro" id="IPR041588">
    <property type="entry name" value="Integrase_H2C2"/>
</dbReference>
<name>A0A1C7LMZ5_GRIFR</name>
<dbReference type="InterPro" id="IPR036397">
    <property type="entry name" value="RNaseH_sf"/>
</dbReference>
<dbReference type="InterPro" id="IPR012337">
    <property type="entry name" value="RNaseH-like_sf"/>
</dbReference>
<dbReference type="PROSITE" id="PS50994">
    <property type="entry name" value="INTEGRASE"/>
    <property type="match status" value="1"/>
</dbReference>
<keyword evidence="15" id="KW-1185">Reference proteome</keyword>
<dbReference type="Pfam" id="PF17921">
    <property type="entry name" value="Integrase_H2C2"/>
    <property type="match status" value="1"/>
</dbReference>
<comment type="caution">
    <text evidence="14">The sequence shown here is derived from an EMBL/GenBank/DDBJ whole genome shotgun (WGS) entry which is preliminary data.</text>
</comment>
<dbReference type="PANTHER" id="PTHR37984:SF5">
    <property type="entry name" value="PROTEIN NYNRIN-LIKE"/>
    <property type="match status" value="1"/>
</dbReference>
<feature type="compositionally biased region" description="Basic and acidic residues" evidence="12">
    <location>
        <begin position="145"/>
        <end position="154"/>
    </location>
</feature>
<dbReference type="InterPro" id="IPR050951">
    <property type="entry name" value="Retrovirus_Pol_polyprotein"/>
</dbReference>
<dbReference type="GO" id="GO:0006310">
    <property type="term" value="P:DNA recombination"/>
    <property type="evidence" value="ECO:0007669"/>
    <property type="project" value="UniProtKB-KW"/>
</dbReference>
<keyword evidence="8" id="KW-0695">RNA-directed DNA polymerase</keyword>
<protein>
    <submittedName>
        <fullName evidence="14">Transposon Ty3-I Gag-Pol polyprotein</fullName>
    </submittedName>
</protein>
<dbReference type="GO" id="GO:0046872">
    <property type="term" value="F:metal ion binding"/>
    <property type="evidence" value="ECO:0007669"/>
    <property type="project" value="UniProtKB-KW"/>
</dbReference>